<dbReference type="Pfam" id="PF12754">
    <property type="entry name" value="Get5_N"/>
    <property type="match status" value="1"/>
</dbReference>
<evidence type="ECO:0000313" key="4">
    <source>
        <dbReference type="Proteomes" id="UP000326924"/>
    </source>
</evidence>
<gene>
    <name evidence="3" type="ORF">FN846DRAFT_454768</name>
</gene>
<reference evidence="3 4" key="1">
    <citation type="submission" date="2019-09" db="EMBL/GenBank/DDBJ databases">
        <title>Draft genome of the ectomycorrhizal ascomycete Sphaerosporella brunnea.</title>
        <authorList>
            <consortium name="DOE Joint Genome Institute"/>
            <person name="Benucci G.M."/>
            <person name="Marozzi G."/>
            <person name="Antonielli L."/>
            <person name="Sanchez S."/>
            <person name="Marco P."/>
            <person name="Wang X."/>
            <person name="Falini L.B."/>
            <person name="Barry K."/>
            <person name="Haridas S."/>
            <person name="Lipzen A."/>
            <person name="Labutti K."/>
            <person name="Grigoriev I.V."/>
            <person name="Murat C."/>
            <person name="Martin F."/>
            <person name="Albertini E."/>
            <person name="Donnini D."/>
            <person name="Bonito G."/>
        </authorList>
    </citation>
    <scope>NUCLEOTIDE SEQUENCE [LARGE SCALE GENOMIC DNA]</scope>
    <source>
        <strain evidence="3 4">Sb_GMNB300</strain>
    </source>
</reference>
<dbReference type="PROSITE" id="PS50053">
    <property type="entry name" value="UBIQUITIN_2"/>
    <property type="match status" value="1"/>
</dbReference>
<dbReference type="Gene3D" id="3.10.20.90">
    <property type="entry name" value="Phosphatidylinositol 3-kinase Catalytic Subunit, Chain A, domain 1"/>
    <property type="match status" value="1"/>
</dbReference>
<accession>A0A5J5EFE4</accession>
<dbReference type="InterPro" id="IPR029071">
    <property type="entry name" value="Ubiquitin-like_domsf"/>
</dbReference>
<protein>
    <recommendedName>
        <fullName evidence="2">Ubiquitin-like domain-containing protein</fullName>
    </recommendedName>
</protein>
<dbReference type="InParanoid" id="A0A5J5EFE4"/>
<evidence type="ECO:0000259" key="2">
    <source>
        <dbReference type="PROSITE" id="PS50053"/>
    </source>
</evidence>
<organism evidence="3 4">
    <name type="scientific">Sphaerosporella brunnea</name>
    <dbReference type="NCBI Taxonomy" id="1250544"/>
    <lineage>
        <taxon>Eukaryota</taxon>
        <taxon>Fungi</taxon>
        <taxon>Dikarya</taxon>
        <taxon>Ascomycota</taxon>
        <taxon>Pezizomycotina</taxon>
        <taxon>Pezizomycetes</taxon>
        <taxon>Pezizales</taxon>
        <taxon>Pyronemataceae</taxon>
        <taxon>Sphaerosporella</taxon>
    </lineage>
</organism>
<dbReference type="Gene3D" id="1.10.286.70">
    <property type="entry name" value="Get5 dimerization domain"/>
    <property type="match status" value="1"/>
</dbReference>
<evidence type="ECO:0000256" key="1">
    <source>
        <dbReference type="SAM" id="MobiDB-lite"/>
    </source>
</evidence>
<dbReference type="Proteomes" id="UP000326924">
    <property type="component" value="Unassembled WGS sequence"/>
</dbReference>
<dbReference type="EMBL" id="VXIS01000370">
    <property type="protein sequence ID" value="KAA8894064.1"/>
    <property type="molecule type" value="Genomic_DNA"/>
</dbReference>
<dbReference type="AlphaFoldDB" id="A0A5J5EFE4"/>
<comment type="caution">
    <text evidence="3">The sequence shown here is derived from an EMBL/GenBank/DDBJ whole genome shotgun (WGS) entry which is preliminary data.</text>
</comment>
<dbReference type="SUPFAM" id="SSF54236">
    <property type="entry name" value="Ubiquitin-like"/>
    <property type="match status" value="1"/>
</dbReference>
<keyword evidence="4" id="KW-1185">Reference proteome</keyword>
<dbReference type="InterPro" id="IPR000626">
    <property type="entry name" value="Ubiquitin-like_dom"/>
</dbReference>
<dbReference type="InterPro" id="IPR024737">
    <property type="entry name" value="Get5_N"/>
</dbReference>
<evidence type="ECO:0000313" key="3">
    <source>
        <dbReference type="EMBL" id="KAA8894064.1"/>
    </source>
</evidence>
<name>A0A5J5EFE4_9PEZI</name>
<dbReference type="Pfam" id="PF17183">
    <property type="entry name" value="Get5_C"/>
    <property type="match status" value="1"/>
</dbReference>
<sequence length="212" mass="23183">MTELSYTKSFLSMLAPRPLRLSADHVEDPRKLPARVPYTLPRTLPEKKKRQRISTTNDATVTITLKPLRPNPALAPLSLPSIPLSTTVASLKQKYLATLPAGTDTSKLKLLLKGKPVSDVKTLSELGFKDGEDVTITVMLMGGAAAAAPPASSSSPPVPEVDMKEPPNKTKALSQEAFWEDLKVFLEETLGREDVEEDPKKVLQVFRAAWRG</sequence>
<feature type="region of interest" description="Disordered" evidence="1">
    <location>
        <begin position="146"/>
        <end position="172"/>
    </location>
</feature>
<feature type="compositionally biased region" description="Low complexity" evidence="1">
    <location>
        <begin position="146"/>
        <end position="155"/>
    </location>
</feature>
<feature type="domain" description="Ubiquitin-like" evidence="2">
    <location>
        <begin position="61"/>
        <end position="143"/>
    </location>
</feature>
<dbReference type="InterPro" id="IPR049256">
    <property type="entry name" value="Get5_C"/>
</dbReference>
<dbReference type="OrthoDB" id="5366541at2759"/>
<proteinExistence type="predicted"/>